<keyword evidence="3" id="KW-1185">Reference proteome</keyword>
<accession>A0A1I4H1Y2</accession>
<proteinExistence type="predicted"/>
<dbReference type="InterPro" id="IPR002734">
    <property type="entry name" value="RibDG_C"/>
</dbReference>
<sequence>MRKVIYSQMVSVDGFIEDSNGSIDWSKPDEEVFQHIINQEKSFDTHLYGRKTYENMASHWPYVRANPDSTSLDKNWARIWLDKKKIVFSKTLDKAEWNSKIVKDNIKEEMVKEKALPGKNLSLGGATIAQTLMGLDVIDEYWLYVHPVTLGCGKPMFQQHMTLQLSEARSFRSGIVLLRYQRGAEIR</sequence>
<protein>
    <submittedName>
        <fullName evidence="2">Dihydrofolate reductase</fullName>
    </submittedName>
</protein>
<dbReference type="GO" id="GO:0009231">
    <property type="term" value="P:riboflavin biosynthetic process"/>
    <property type="evidence" value="ECO:0007669"/>
    <property type="project" value="InterPro"/>
</dbReference>
<dbReference type="SUPFAM" id="SSF53597">
    <property type="entry name" value="Dihydrofolate reductase-like"/>
    <property type="match status" value="1"/>
</dbReference>
<gene>
    <name evidence="2" type="ORF">SAMN04487943_101144</name>
</gene>
<dbReference type="InterPro" id="IPR024072">
    <property type="entry name" value="DHFR-like_dom_sf"/>
</dbReference>
<dbReference type="STRING" id="334253.SAMN04487943_101144"/>
<dbReference type="OrthoDB" id="195113at2"/>
<reference evidence="3" key="1">
    <citation type="submission" date="2016-10" db="EMBL/GenBank/DDBJ databases">
        <authorList>
            <person name="Varghese N."/>
            <person name="Submissions S."/>
        </authorList>
    </citation>
    <scope>NUCLEOTIDE SEQUENCE [LARGE SCALE GENOMIC DNA]</scope>
    <source>
        <strain evidence="3">CGMCC 1.4250</strain>
    </source>
</reference>
<evidence type="ECO:0000313" key="2">
    <source>
        <dbReference type="EMBL" id="SFL35810.1"/>
    </source>
</evidence>
<dbReference type="PANTHER" id="PTHR38011:SF11">
    <property type="entry name" value="2,5-DIAMINO-6-RIBOSYLAMINO-4(3H)-PYRIMIDINONE 5'-PHOSPHATE REDUCTASE"/>
    <property type="match status" value="1"/>
</dbReference>
<dbReference type="Gene3D" id="3.40.430.10">
    <property type="entry name" value="Dihydrofolate Reductase, subunit A"/>
    <property type="match status" value="1"/>
</dbReference>
<feature type="domain" description="Bacterial bifunctional deaminase-reductase C-terminal" evidence="1">
    <location>
        <begin position="2"/>
        <end position="176"/>
    </location>
</feature>
<evidence type="ECO:0000259" key="1">
    <source>
        <dbReference type="Pfam" id="PF01872"/>
    </source>
</evidence>
<dbReference type="RefSeq" id="WP_091479656.1">
    <property type="nucleotide sequence ID" value="NZ_FOTR01000001.1"/>
</dbReference>
<dbReference type="Pfam" id="PF01872">
    <property type="entry name" value="RibD_C"/>
    <property type="match status" value="1"/>
</dbReference>
<dbReference type="PANTHER" id="PTHR38011">
    <property type="entry name" value="DIHYDROFOLATE REDUCTASE FAMILY PROTEIN (AFU_ORTHOLOGUE AFUA_8G06820)"/>
    <property type="match status" value="1"/>
</dbReference>
<dbReference type="AlphaFoldDB" id="A0A1I4H1Y2"/>
<evidence type="ECO:0000313" key="3">
    <source>
        <dbReference type="Proteomes" id="UP000198565"/>
    </source>
</evidence>
<dbReference type="InterPro" id="IPR050765">
    <property type="entry name" value="Riboflavin_Biosynth_HTPR"/>
</dbReference>
<name>A0A1I4H1Y2_9BACI</name>
<dbReference type="GO" id="GO:0008703">
    <property type="term" value="F:5-amino-6-(5-phosphoribosylamino)uracil reductase activity"/>
    <property type="evidence" value="ECO:0007669"/>
    <property type="project" value="InterPro"/>
</dbReference>
<organism evidence="2 3">
    <name type="scientific">Gracilibacillus orientalis</name>
    <dbReference type="NCBI Taxonomy" id="334253"/>
    <lineage>
        <taxon>Bacteria</taxon>
        <taxon>Bacillati</taxon>
        <taxon>Bacillota</taxon>
        <taxon>Bacilli</taxon>
        <taxon>Bacillales</taxon>
        <taxon>Bacillaceae</taxon>
        <taxon>Gracilibacillus</taxon>
    </lineage>
</organism>
<dbReference type="EMBL" id="FOTR01000001">
    <property type="protein sequence ID" value="SFL35810.1"/>
    <property type="molecule type" value="Genomic_DNA"/>
</dbReference>
<dbReference type="Proteomes" id="UP000198565">
    <property type="component" value="Unassembled WGS sequence"/>
</dbReference>